<gene>
    <name evidence="3" type="ORF">PCASD_05524</name>
    <name evidence="2" type="ORF">PCASD_19070</name>
</gene>
<dbReference type="EMBL" id="PGCI01000085">
    <property type="protein sequence ID" value="PLW41846.1"/>
    <property type="molecule type" value="Genomic_DNA"/>
</dbReference>
<keyword evidence="1" id="KW-0732">Signal</keyword>
<feature type="signal peptide" evidence="1">
    <location>
        <begin position="1"/>
        <end position="20"/>
    </location>
</feature>
<sequence length="99" mass="10950">MGKTTIWGFLLLAIVGNASGFFNWRINSLWPTSSANKAMSQGTHYKSLGSSSGHIPDAETIQHGQEVQLTGVVVVPTEEEKVQEITLKVEDVKECQIYW</sequence>
<comment type="caution">
    <text evidence="2">The sequence shown here is derived from an EMBL/GenBank/DDBJ whole genome shotgun (WGS) entry which is preliminary data.</text>
</comment>
<dbReference type="Proteomes" id="UP000235392">
    <property type="component" value="Unassembled WGS sequence"/>
</dbReference>
<organism evidence="2 4">
    <name type="scientific">Puccinia coronata f. sp. avenae</name>
    <dbReference type="NCBI Taxonomy" id="200324"/>
    <lineage>
        <taxon>Eukaryota</taxon>
        <taxon>Fungi</taxon>
        <taxon>Dikarya</taxon>
        <taxon>Basidiomycota</taxon>
        <taxon>Pucciniomycotina</taxon>
        <taxon>Pucciniomycetes</taxon>
        <taxon>Pucciniales</taxon>
        <taxon>Pucciniaceae</taxon>
        <taxon>Puccinia</taxon>
    </lineage>
</organism>
<accession>A0A2N5SY43</accession>
<dbReference type="EMBL" id="PGCI01000738">
    <property type="protein sequence ID" value="PLW18155.1"/>
    <property type="molecule type" value="Genomic_DNA"/>
</dbReference>
<proteinExistence type="predicted"/>
<feature type="chain" id="PRO_5014563294" evidence="1">
    <location>
        <begin position="21"/>
        <end position="99"/>
    </location>
</feature>
<reference evidence="2 4" key="1">
    <citation type="submission" date="2017-11" db="EMBL/GenBank/DDBJ databases">
        <title>De novo assembly and phasing of dikaryotic genomes from two isolates of Puccinia coronata f. sp. avenae, the causal agent of oat crown rust.</title>
        <authorList>
            <person name="Miller M.E."/>
            <person name="Zhang Y."/>
            <person name="Omidvar V."/>
            <person name="Sperschneider J."/>
            <person name="Schwessinger B."/>
            <person name="Raley C."/>
            <person name="Palmer J.M."/>
            <person name="Garnica D."/>
            <person name="Upadhyaya N."/>
            <person name="Rathjen J."/>
            <person name="Taylor J.M."/>
            <person name="Park R.F."/>
            <person name="Dodds P.N."/>
            <person name="Hirsch C.D."/>
            <person name="Kianian S.F."/>
            <person name="Figueroa M."/>
        </authorList>
    </citation>
    <scope>NUCLEOTIDE SEQUENCE [LARGE SCALE GENOMIC DNA]</scope>
    <source>
        <strain evidence="2">12SD80</strain>
    </source>
</reference>
<dbReference type="AlphaFoldDB" id="A0A2N5SY43"/>
<evidence type="ECO:0000256" key="1">
    <source>
        <dbReference type="SAM" id="SignalP"/>
    </source>
</evidence>
<protein>
    <submittedName>
        <fullName evidence="2">Uncharacterized protein</fullName>
    </submittedName>
</protein>
<evidence type="ECO:0000313" key="2">
    <source>
        <dbReference type="EMBL" id="PLW18155.1"/>
    </source>
</evidence>
<name>A0A2N5SY43_9BASI</name>
<evidence type="ECO:0000313" key="3">
    <source>
        <dbReference type="EMBL" id="PLW41846.1"/>
    </source>
</evidence>
<evidence type="ECO:0000313" key="4">
    <source>
        <dbReference type="Proteomes" id="UP000235392"/>
    </source>
</evidence>